<gene>
    <name evidence="1" type="ORF">HID58_048032</name>
</gene>
<sequence length="75" mass="8381">MAKVESAPLYMTNQKQAHFFSLSLSCPGGFIIRIYCFSLLQYGGEWESVGVGWCVELDNQQENSGIKAEFPESIV</sequence>
<reference evidence="1 2" key="1">
    <citation type="submission" date="2021-05" db="EMBL/GenBank/DDBJ databases">
        <title>Genome Assembly of Synthetic Allotetraploid Brassica napus Reveals Homoeologous Exchanges between Subgenomes.</title>
        <authorList>
            <person name="Davis J.T."/>
        </authorList>
    </citation>
    <scope>NUCLEOTIDE SEQUENCE [LARGE SCALE GENOMIC DNA]</scope>
    <source>
        <strain evidence="2">cv. Da-Ae</strain>
        <tissue evidence="1">Seedling</tissue>
    </source>
</reference>
<evidence type="ECO:0000313" key="2">
    <source>
        <dbReference type="Proteomes" id="UP000824890"/>
    </source>
</evidence>
<proteinExistence type="predicted"/>
<protein>
    <submittedName>
        <fullName evidence="1">Uncharacterized protein</fullName>
    </submittedName>
</protein>
<name>A0ABQ8B0Y3_BRANA</name>
<dbReference type="EMBL" id="JAGKQM010000012">
    <property type="protein sequence ID" value="KAH0898464.1"/>
    <property type="molecule type" value="Genomic_DNA"/>
</dbReference>
<organism evidence="1 2">
    <name type="scientific">Brassica napus</name>
    <name type="common">Rape</name>
    <dbReference type="NCBI Taxonomy" id="3708"/>
    <lineage>
        <taxon>Eukaryota</taxon>
        <taxon>Viridiplantae</taxon>
        <taxon>Streptophyta</taxon>
        <taxon>Embryophyta</taxon>
        <taxon>Tracheophyta</taxon>
        <taxon>Spermatophyta</taxon>
        <taxon>Magnoliopsida</taxon>
        <taxon>eudicotyledons</taxon>
        <taxon>Gunneridae</taxon>
        <taxon>Pentapetalae</taxon>
        <taxon>rosids</taxon>
        <taxon>malvids</taxon>
        <taxon>Brassicales</taxon>
        <taxon>Brassicaceae</taxon>
        <taxon>Brassiceae</taxon>
        <taxon>Brassica</taxon>
    </lineage>
</organism>
<evidence type="ECO:0000313" key="1">
    <source>
        <dbReference type="EMBL" id="KAH0898464.1"/>
    </source>
</evidence>
<accession>A0ABQ8B0Y3</accession>
<dbReference type="PROSITE" id="PS51257">
    <property type="entry name" value="PROKAR_LIPOPROTEIN"/>
    <property type="match status" value="1"/>
</dbReference>
<comment type="caution">
    <text evidence="1">The sequence shown here is derived from an EMBL/GenBank/DDBJ whole genome shotgun (WGS) entry which is preliminary data.</text>
</comment>
<dbReference type="Proteomes" id="UP000824890">
    <property type="component" value="Unassembled WGS sequence"/>
</dbReference>
<keyword evidence="2" id="KW-1185">Reference proteome</keyword>